<dbReference type="PANTHER" id="PTHR39297:SF1">
    <property type="entry name" value="CUB DOMAIN-CONTAINING PROTEIN"/>
    <property type="match status" value="1"/>
</dbReference>
<organism evidence="2 3">
    <name type="scientific">Acropora cervicornis</name>
    <name type="common">Staghorn coral</name>
    <dbReference type="NCBI Taxonomy" id="6130"/>
    <lineage>
        <taxon>Eukaryota</taxon>
        <taxon>Metazoa</taxon>
        <taxon>Cnidaria</taxon>
        <taxon>Anthozoa</taxon>
        <taxon>Hexacorallia</taxon>
        <taxon>Scleractinia</taxon>
        <taxon>Astrocoeniina</taxon>
        <taxon>Acroporidae</taxon>
        <taxon>Acropora</taxon>
    </lineage>
</organism>
<reference evidence="2" key="1">
    <citation type="journal article" date="2023" name="G3 (Bethesda)">
        <title>Whole genome assembly and annotation of the endangered Caribbean coral Acropora cervicornis.</title>
        <authorList>
            <person name="Selwyn J.D."/>
            <person name="Vollmer S.V."/>
        </authorList>
    </citation>
    <scope>NUCLEOTIDE SEQUENCE</scope>
    <source>
        <strain evidence="2">K2</strain>
    </source>
</reference>
<feature type="non-terminal residue" evidence="2">
    <location>
        <position position="1"/>
    </location>
</feature>
<reference evidence="2" key="2">
    <citation type="journal article" date="2023" name="Science">
        <title>Genomic signatures of disease resistance in endangered staghorn corals.</title>
        <authorList>
            <person name="Vollmer S.V."/>
            <person name="Selwyn J.D."/>
            <person name="Despard B.A."/>
            <person name="Roesel C.L."/>
        </authorList>
    </citation>
    <scope>NUCLEOTIDE SEQUENCE</scope>
    <source>
        <strain evidence="2">K2</strain>
    </source>
</reference>
<dbReference type="PANTHER" id="PTHR39297">
    <property type="entry name" value="CUB DOMAIN-CONTAINING PROTEIN"/>
    <property type="match status" value="1"/>
</dbReference>
<comment type="caution">
    <text evidence="2">The sequence shown here is derived from an EMBL/GenBank/DDBJ whole genome shotgun (WGS) entry which is preliminary data.</text>
</comment>
<protein>
    <submittedName>
        <fullName evidence="2">Uncharacterized protein</fullName>
    </submittedName>
</protein>
<evidence type="ECO:0000256" key="1">
    <source>
        <dbReference type="SAM" id="Phobius"/>
    </source>
</evidence>
<dbReference type="Proteomes" id="UP001249851">
    <property type="component" value="Unassembled WGS sequence"/>
</dbReference>
<keyword evidence="1" id="KW-1133">Transmembrane helix</keyword>
<proteinExistence type="predicted"/>
<accession>A0AAD9PS35</accession>
<evidence type="ECO:0000313" key="2">
    <source>
        <dbReference type="EMBL" id="KAK2547974.1"/>
    </source>
</evidence>
<gene>
    <name evidence="2" type="ORF">P5673_031917</name>
</gene>
<keyword evidence="1" id="KW-0812">Transmembrane</keyword>
<keyword evidence="3" id="KW-1185">Reference proteome</keyword>
<keyword evidence="1" id="KW-0472">Membrane</keyword>
<name>A0AAD9PS35_ACRCE</name>
<sequence length="169" mass="18808">SSALDPRNCKEFKAIHPSQYDRNTSSAYEKDKRPLGFMFGMAEYPTVQSNVENPCAVLKNLTGRYVEVLGTISGCWNPARDTTAYEFYCDPGEGCDGDVQFWYRLTPSPVGKDVDDWCLGLQSEYPMDLVTALPPVGKTTVVLSGSCKLHSCIVLVIFLLLQLTYSFIL</sequence>
<feature type="transmembrane region" description="Helical" evidence="1">
    <location>
        <begin position="149"/>
        <end position="168"/>
    </location>
</feature>
<evidence type="ECO:0000313" key="3">
    <source>
        <dbReference type="Proteomes" id="UP001249851"/>
    </source>
</evidence>
<dbReference type="EMBL" id="JARQWQ010000160">
    <property type="protein sequence ID" value="KAK2547974.1"/>
    <property type="molecule type" value="Genomic_DNA"/>
</dbReference>
<dbReference type="AlphaFoldDB" id="A0AAD9PS35"/>